<dbReference type="EMBL" id="JAUESC010000001">
    <property type="protein sequence ID" value="KAK0607069.1"/>
    <property type="molecule type" value="Genomic_DNA"/>
</dbReference>
<reference evidence="1" key="1">
    <citation type="journal article" date="2022" name="Plant J.">
        <title>Strategies of tolerance reflected in two North American maple genomes.</title>
        <authorList>
            <person name="McEvoy S.L."/>
            <person name="Sezen U.U."/>
            <person name="Trouern-Trend A."/>
            <person name="McMahon S.M."/>
            <person name="Schaberg P.G."/>
            <person name="Yang J."/>
            <person name="Wegrzyn J.L."/>
            <person name="Swenson N.G."/>
        </authorList>
    </citation>
    <scope>NUCLEOTIDE SEQUENCE</scope>
    <source>
        <strain evidence="1">NS2018</strain>
    </source>
</reference>
<gene>
    <name evidence="1" type="ORF">LWI29_008801</name>
</gene>
<reference evidence="1" key="2">
    <citation type="submission" date="2023-06" db="EMBL/GenBank/DDBJ databases">
        <authorList>
            <person name="Swenson N.G."/>
            <person name="Wegrzyn J.L."/>
            <person name="Mcevoy S.L."/>
        </authorList>
    </citation>
    <scope>NUCLEOTIDE SEQUENCE</scope>
    <source>
        <strain evidence="1">NS2018</strain>
        <tissue evidence="1">Leaf</tissue>
    </source>
</reference>
<dbReference type="Proteomes" id="UP001168877">
    <property type="component" value="Unassembled WGS sequence"/>
</dbReference>
<protein>
    <submittedName>
        <fullName evidence="1">Uncharacterized protein</fullName>
    </submittedName>
</protein>
<dbReference type="AlphaFoldDB" id="A0AA39TD76"/>
<proteinExistence type="predicted"/>
<keyword evidence="2" id="KW-1185">Reference proteome</keyword>
<organism evidence="1 2">
    <name type="scientific">Acer saccharum</name>
    <name type="common">Sugar maple</name>
    <dbReference type="NCBI Taxonomy" id="4024"/>
    <lineage>
        <taxon>Eukaryota</taxon>
        <taxon>Viridiplantae</taxon>
        <taxon>Streptophyta</taxon>
        <taxon>Embryophyta</taxon>
        <taxon>Tracheophyta</taxon>
        <taxon>Spermatophyta</taxon>
        <taxon>Magnoliopsida</taxon>
        <taxon>eudicotyledons</taxon>
        <taxon>Gunneridae</taxon>
        <taxon>Pentapetalae</taxon>
        <taxon>rosids</taxon>
        <taxon>malvids</taxon>
        <taxon>Sapindales</taxon>
        <taxon>Sapindaceae</taxon>
        <taxon>Hippocastanoideae</taxon>
        <taxon>Acereae</taxon>
        <taxon>Acer</taxon>
    </lineage>
</organism>
<comment type="caution">
    <text evidence="1">The sequence shown here is derived from an EMBL/GenBank/DDBJ whole genome shotgun (WGS) entry which is preliminary data.</text>
</comment>
<accession>A0AA39TD76</accession>
<sequence>MDFYGRHTYAYERDANHAQASGREQEDVVVCELCHVNGHEIESCPLTDEFPVFCRQHSQKLKSYNPEPTNTFGDCYNTEPHYKPYNNSYNQDKRPHQDSSWKYNEANAFEQPTSSHLSMTQSFEEKMKDFMRNSLRENEQILTSQQKSQAYIQKQEQKWRDELKDDNELKVGMQVHSDDESYNLCNTYALRKGFSIRKGHIRKDKSNNI</sequence>
<name>A0AA39TD76_ACESA</name>
<evidence type="ECO:0000313" key="2">
    <source>
        <dbReference type="Proteomes" id="UP001168877"/>
    </source>
</evidence>
<evidence type="ECO:0000313" key="1">
    <source>
        <dbReference type="EMBL" id="KAK0607069.1"/>
    </source>
</evidence>